<dbReference type="EMBL" id="JAULSX010000008">
    <property type="protein sequence ID" value="KAK3486862.1"/>
    <property type="molecule type" value="Genomic_DNA"/>
</dbReference>
<dbReference type="RefSeq" id="XP_062689419.1">
    <property type="nucleotide sequence ID" value="XM_062838407.1"/>
</dbReference>
<protein>
    <submittedName>
        <fullName evidence="2">Uncharacterized protein</fullName>
    </submittedName>
</protein>
<feature type="region of interest" description="Disordered" evidence="1">
    <location>
        <begin position="86"/>
        <end position="140"/>
    </location>
</feature>
<organism evidence="2 3">
    <name type="scientific">Neurospora hispaniola</name>
    <dbReference type="NCBI Taxonomy" id="588809"/>
    <lineage>
        <taxon>Eukaryota</taxon>
        <taxon>Fungi</taxon>
        <taxon>Dikarya</taxon>
        <taxon>Ascomycota</taxon>
        <taxon>Pezizomycotina</taxon>
        <taxon>Sordariomycetes</taxon>
        <taxon>Sordariomycetidae</taxon>
        <taxon>Sordariales</taxon>
        <taxon>Sordariaceae</taxon>
        <taxon>Neurospora</taxon>
    </lineage>
</organism>
<evidence type="ECO:0000256" key="1">
    <source>
        <dbReference type="SAM" id="MobiDB-lite"/>
    </source>
</evidence>
<dbReference type="AlphaFoldDB" id="A0AAJ0MMZ6"/>
<name>A0AAJ0MMZ6_9PEZI</name>
<gene>
    <name evidence="2" type="ORF">B0T23DRAFT_399244</name>
</gene>
<proteinExistence type="predicted"/>
<sequence>MAYDVKESMALDKVVKTLMPRLAGIRRNMVGKEMMLGISDFRLLGFFVLNTSVMTIQETHYIPRWSSRFISCVGLQDDIAISIGLVGSKSPQGLGRRAKPLTTRSAGWQIQRQGNANNGRQPSRQQPSTDPNPSVQPHTK</sequence>
<keyword evidence="3" id="KW-1185">Reference proteome</keyword>
<comment type="caution">
    <text evidence="2">The sequence shown here is derived from an EMBL/GenBank/DDBJ whole genome shotgun (WGS) entry which is preliminary data.</text>
</comment>
<dbReference type="Proteomes" id="UP001285908">
    <property type="component" value="Unassembled WGS sequence"/>
</dbReference>
<accession>A0AAJ0MMZ6</accession>
<reference evidence="2 3" key="1">
    <citation type="journal article" date="2023" name="Mol. Phylogenet. Evol.">
        <title>Genome-scale phylogeny and comparative genomics of the fungal order Sordariales.</title>
        <authorList>
            <person name="Hensen N."/>
            <person name="Bonometti L."/>
            <person name="Westerberg I."/>
            <person name="Brannstrom I.O."/>
            <person name="Guillou S."/>
            <person name="Cros-Aarteil S."/>
            <person name="Calhoun S."/>
            <person name="Haridas S."/>
            <person name="Kuo A."/>
            <person name="Mondo S."/>
            <person name="Pangilinan J."/>
            <person name="Riley R."/>
            <person name="LaButti K."/>
            <person name="Andreopoulos B."/>
            <person name="Lipzen A."/>
            <person name="Chen C."/>
            <person name="Yan M."/>
            <person name="Daum C."/>
            <person name="Ng V."/>
            <person name="Clum A."/>
            <person name="Steindorff A."/>
            <person name="Ohm R.A."/>
            <person name="Martin F."/>
            <person name="Silar P."/>
            <person name="Natvig D.O."/>
            <person name="Lalanne C."/>
            <person name="Gautier V."/>
            <person name="Ament-Velasquez S.L."/>
            <person name="Kruys A."/>
            <person name="Hutchinson M.I."/>
            <person name="Powell A.J."/>
            <person name="Barry K."/>
            <person name="Miller A.N."/>
            <person name="Grigoriev I.V."/>
            <person name="Debuchy R."/>
            <person name="Gladieux P."/>
            <person name="Hiltunen Thoren M."/>
            <person name="Johannesson H."/>
        </authorList>
    </citation>
    <scope>NUCLEOTIDE SEQUENCE [LARGE SCALE GENOMIC DNA]</scope>
    <source>
        <strain evidence="2 3">FGSC 10403</strain>
    </source>
</reference>
<evidence type="ECO:0000313" key="3">
    <source>
        <dbReference type="Proteomes" id="UP001285908"/>
    </source>
</evidence>
<evidence type="ECO:0000313" key="2">
    <source>
        <dbReference type="EMBL" id="KAK3486862.1"/>
    </source>
</evidence>
<feature type="compositionally biased region" description="Polar residues" evidence="1">
    <location>
        <begin position="102"/>
        <end position="140"/>
    </location>
</feature>
<dbReference type="GeneID" id="87876029"/>